<dbReference type="EMBL" id="QOIL01000003">
    <property type="protein sequence ID" value="RCG31949.1"/>
    <property type="molecule type" value="Genomic_DNA"/>
</dbReference>
<name>A0A367FPW8_9ACTN</name>
<sequence>MPCPHRRPARRRGRRPHGRPRSPRCPRTRRCYGTDVWGLVLGLRASRPRPKRRSPGAGVRCAREER</sequence>
<keyword evidence="3" id="KW-1185">Reference proteome</keyword>
<gene>
    <name evidence="2" type="ORF">DQ384_05245</name>
</gene>
<feature type="region of interest" description="Disordered" evidence="1">
    <location>
        <begin position="1"/>
        <end position="27"/>
    </location>
</feature>
<comment type="caution">
    <text evidence="2">The sequence shown here is derived from an EMBL/GenBank/DDBJ whole genome shotgun (WGS) entry which is preliminary data.</text>
</comment>
<feature type="region of interest" description="Disordered" evidence="1">
    <location>
        <begin position="46"/>
        <end position="66"/>
    </location>
</feature>
<dbReference type="AlphaFoldDB" id="A0A367FPW8"/>
<evidence type="ECO:0000256" key="1">
    <source>
        <dbReference type="SAM" id="MobiDB-lite"/>
    </source>
</evidence>
<evidence type="ECO:0000313" key="2">
    <source>
        <dbReference type="EMBL" id="RCG31949.1"/>
    </source>
</evidence>
<organism evidence="2 3">
    <name type="scientific">Sphaerisporangium album</name>
    <dbReference type="NCBI Taxonomy" id="509200"/>
    <lineage>
        <taxon>Bacteria</taxon>
        <taxon>Bacillati</taxon>
        <taxon>Actinomycetota</taxon>
        <taxon>Actinomycetes</taxon>
        <taxon>Streptosporangiales</taxon>
        <taxon>Streptosporangiaceae</taxon>
        <taxon>Sphaerisporangium</taxon>
    </lineage>
</organism>
<accession>A0A367FPW8</accession>
<dbReference type="Proteomes" id="UP000253094">
    <property type="component" value="Unassembled WGS sequence"/>
</dbReference>
<reference evidence="2 3" key="1">
    <citation type="submission" date="2018-06" db="EMBL/GenBank/DDBJ databases">
        <title>Sphaerisporangium craniellae sp. nov., isolated from a marine sponge in the South China Sea.</title>
        <authorList>
            <person name="Li L."/>
        </authorList>
    </citation>
    <scope>NUCLEOTIDE SEQUENCE [LARGE SCALE GENOMIC DNA]</scope>
    <source>
        <strain evidence="2 3">CCTCC AA 208026</strain>
    </source>
</reference>
<proteinExistence type="predicted"/>
<protein>
    <submittedName>
        <fullName evidence="2">Uncharacterized protein</fullName>
    </submittedName>
</protein>
<evidence type="ECO:0000313" key="3">
    <source>
        <dbReference type="Proteomes" id="UP000253094"/>
    </source>
</evidence>